<proteinExistence type="predicted"/>
<feature type="region of interest" description="Disordered" evidence="5">
    <location>
        <begin position="198"/>
        <end position="225"/>
    </location>
</feature>
<gene>
    <name evidence="8" type="ORF">SAMN05192570_0346</name>
</gene>
<reference evidence="9" key="1">
    <citation type="submission" date="2016-10" db="EMBL/GenBank/DDBJ databases">
        <authorList>
            <person name="Varghese N."/>
            <person name="Submissions S."/>
        </authorList>
    </citation>
    <scope>NUCLEOTIDE SEQUENCE [LARGE SCALE GENOMIC DNA]</scope>
    <source>
        <strain evidence="9">CGMCC 1.10683</strain>
    </source>
</reference>
<dbReference type="NCBIfam" id="TIGR01352">
    <property type="entry name" value="tonB_Cterm"/>
    <property type="match status" value="1"/>
</dbReference>
<accession>A0A1I6NQD6</accession>
<dbReference type="Proteomes" id="UP000198788">
    <property type="component" value="Unassembled WGS sequence"/>
</dbReference>
<name>A0A1I6NQD6_9CAUL</name>
<sequence length="398" mass="41828">MRSMSRRAGLAGCLALFAVAGVGDLEAAAQSAAPGDGTAPLLTITGQVPGELGEGFLVERSAEAFCGGRPVEPLRREILAPRIFSEAPRPPGAPPAAAPAALAPDVLTFAIDGEGRPLSISRSVRSDGLVVISGGPDMDVQAAFASWRFPRRALSDCEFIVHSRRVRLGDAAPAQVAHALVSGDNRRLAPAIRRALSRPGDACETPPRLESAAAPNRRRGRTAPGGRDWAAVRFDIDETGTTRAIEPLASSGDDEWDAEVARAVAETTFGAGPRRGCIVGFSRAGDDLPAPFPPPEVGELNRCSAEQRARLKLDRLTYPEAFSKRAIEGWAIVRFSLASWGAVGGVEVLEAQPASAFGEAAARLIRSGSVEPGPDHAAGCVDRVIFRMPDEGERPNVD</sequence>
<keyword evidence="3" id="KW-1133">Transmembrane helix</keyword>
<dbReference type="InterPro" id="IPR037682">
    <property type="entry name" value="TonB_C"/>
</dbReference>
<dbReference type="PROSITE" id="PS52015">
    <property type="entry name" value="TONB_CTD"/>
    <property type="match status" value="1"/>
</dbReference>
<keyword evidence="2" id="KW-0812">Transmembrane</keyword>
<dbReference type="AlphaFoldDB" id="A0A1I6NQD6"/>
<evidence type="ECO:0000259" key="7">
    <source>
        <dbReference type="PROSITE" id="PS52015"/>
    </source>
</evidence>
<feature type="signal peptide" evidence="6">
    <location>
        <begin position="1"/>
        <end position="20"/>
    </location>
</feature>
<protein>
    <submittedName>
        <fullName evidence="8">TonB family C-terminal domain-containing protein</fullName>
    </submittedName>
</protein>
<dbReference type="GO" id="GO:0016020">
    <property type="term" value="C:membrane"/>
    <property type="evidence" value="ECO:0007669"/>
    <property type="project" value="UniProtKB-SubCell"/>
</dbReference>
<evidence type="ECO:0000256" key="3">
    <source>
        <dbReference type="ARBA" id="ARBA00022989"/>
    </source>
</evidence>
<evidence type="ECO:0000256" key="2">
    <source>
        <dbReference type="ARBA" id="ARBA00022692"/>
    </source>
</evidence>
<organism evidence="8 9">
    <name type="scientific">Brevundimonas viscosa</name>
    <dbReference type="NCBI Taxonomy" id="871741"/>
    <lineage>
        <taxon>Bacteria</taxon>
        <taxon>Pseudomonadati</taxon>
        <taxon>Pseudomonadota</taxon>
        <taxon>Alphaproteobacteria</taxon>
        <taxon>Caulobacterales</taxon>
        <taxon>Caulobacteraceae</taxon>
        <taxon>Brevundimonas</taxon>
    </lineage>
</organism>
<evidence type="ECO:0000256" key="1">
    <source>
        <dbReference type="ARBA" id="ARBA00004167"/>
    </source>
</evidence>
<feature type="domain" description="TonB C-terminal" evidence="7">
    <location>
        <begin position="303"/>
        <end position="395"/>
    </location>
</feature>
<keyword evidence="9" id="KW-1185">Reference proteome</keyword>
<evidence type="ECO:0000313" key="8">
    <source>
        <dbReference type="EMBL" id="SFS30148.1"/>
    </source>
</evidence>
<dbReference type="Pfam" id="PF03544">
    <property type="entry name" value="TonB_C"/>
    <property type="match status" value="1"/>
</dbReference>
<dbReference type="SUPFAM" id="SSF74653">
    <property type="entry name" value="TolA/TonB C-terminal domain"/>
    <property type="match status" value="2"/>
</dbReference>
<evidence type="ECO:0000256" key="5">
    <source>
        <dbReference type="SAM" id="MobiDB-lite"/>
    </source>
</evidence>
<dbReference type="Pfam" id="PF13103">
    <property type="entry name" value="TonB_2"/>
    <property type="match status" value="1"/>
</dbReference>
<dbReference type="STRING" id="871741.SAMN05192570_0346"/>
<evidence type="ECO:0000256" key="4">
    <source>
        <dbReference type="ARBA" id="ARBA00023136"/>
    </source>
</evidence>
<dbReference type="GO" id="GO:0055085">
    <property type="term" value="P:transmembrane transport"/>
    <property type="evidence" value="ECO:0007669"/>
    <property type="project" value="InterPro"/>
</dbReference>
<keyword evidence="4" id="KW-0472">Membrane</keyword>
<dbReference type="Gene3D" id="3.30.2420.10">
    <property type="entry name" value="TonB"/>
    <property type="match status" value="1"/>
</dbReference>
<evidence type="ECO:0000313" key="9">
    <source>
        <dbReference type="Proteomes" id="UP000198788"/>
    </source>
</evidence>
<feature type="chain" id="PRO_5011522095" evidence="6">
    <location>
        <begin position="21"/>
        <end position="398"/>
    </location>
</feature>
<comment type="subcellular location">
    <subcellularLocation>
        <location evidence="1">Membrane</location>
        <topology evidence="1">Single-pass membrane protein</topology>
    </subcellularLocation>
</comment>
<evidence type="ECO:0000256" key="6">
    <source>
        <dbReference type="SAM" id="SignalP"/>
    </source>
</evidence>
<dbReference type="EMBL" id="FOZV01000001">
    <property type="protein sequence ID" value="SFS30148.1"/>
    <property type="molecule type" value="Genomic_DNA"/>
</dbReference>
<keyword evidence="6" id="KW-0732">Signal</keyword>
<dbReference type="InterPro" id="IPR006260">
    <property type="entry name" value="TonB/TolA_C"/>
</dbReference>